<comment type="catalytic activity">
    <reaction evidence="1">
        <text>ATP + protein L-histidine = ADP + protein N-phospho-L-histidine.</text>
        <dbReference type="EC" id="2.7.13.3"/>
    </reaction>
</comment>
<evidence type="ECO:0000256" key="2">
    <source>
        <dbReference type="ARBA" id="ARBA00012438"/>
    </source>
</evidence>
<evidence type="ECO:0000313" key="6">
    <source>
        <dbReference type="Proteomes" id="UP000033115"/>
    </source>
</evidence>
<dbReference type="Pfam" id="PF02518">
    <property type="entry name" value="HATPase_c"/>
    <property type="match status" value="1"/>
</dbReference>
<keyword evidence="5" id="KW-0808">Transferase</keyword>
<organism evidence="5 6">
    <name type="scientific">Clostridium scatologenes</name>
    <dbReference type="NCBI Taxonomy" id="1548"/>
    <lineage>
        <taxon>Bacteria</taxon>
        <taxon>Bacillati</taxon>
        <taxon>Bacillota</taxon>
        <taxon>Clostridia</taxon>
        <taxon>Eubacteriales</taxon>
        <taxon>Clostridiaceae</taxon>
        <taxon>Clostridium</taxon>
    </lineage>
</organism>
<dbReference type="Pfam" id="PF10114">
    <property type="entry name" value="PocR"/>
    <property type="match status" value="1"/>
</dbReference>
<keyword evidence="3" id="KW-0902">Two-component regulatory system</keyword>
<gene>
    <name evidence="5" type="ORF">CSCA_5307</name>
</gene>
<dbReference type="RefSeq" id="WP_029162690.1">
    <property type="nucleotide sequence ID" value="NZ_CP009933.1"/>
</dbReference>
<dbReference type="GO" id="GO:0016020">
    <property type="term" value="C:membrane"/>
    <property type="evidence" value="ECO:0007669"/>
    <property type="project" value="InterPro"/>
</dbReference>
<keyword evidence="5" id="KW-0418">Kinase</keyword>
<dbReference type="AlphaFoldDB" id="A0A0E3M9A7"/>
<dbReference type="SMART" id="SM00387">
    <property type="entry name" value="HATPase_c"/>
    <property type="match status" value="1"/>
</dbReference>
<evidence type="ECO:0000256" key="1">
    <source>
        <dbReference type="ARBA" id="ARBA00000085"/>
    </source>
</evidence>
<evidence type="ECO:0000259" key="4">
    <source>
        <dbReference type="SMART" id="SM00387"/>
    </source>
</evidence>
<dbReference type="PANTHER" id="PTHR34220:SF7">
    <property type="entry name" value="SENSOR HISTIDINE KINASE YPDA"/>
    <property type="match status" value="1"/>
</dbReference>
<dbReference type="Gene3D" id="3.30.565.10">
    <property type="entry name" value="Histidine kinase-like ATPase, C-terminal domain"/>
    <property type="match status" value="1"/>
</dbReference>
<dbReference type="EMBL" id="CP009933">
    <property type="protein sequence ID" value="AKA72432.1"/>
    <property type="molecule type" value="Genomic_DNA"/>
</dbReference>
<dbReference type="PRINTS" id="PR00344">
    <property type="entry name" value="BCTRLSENSOR"/>
</dbReference>
<sequence length="403" mass="45754">MNTSKKYKLEELIDIISVQHIQDKFSKLTNMSTITVNEKGTPIVNPSNFSEFCNLIRSSDEGFKKCINCDANGGLKSISSRKPEIYTCHAGLTDFSAPIIVNNYYLGAMLCGQVFVKEKNNRNFINIKRLSEKFSLPYEKLKAALDKVIVLEYNKIIDMAEFLYLFANLIAKMGMSNLIQSELLDETKEKMKFQQLAKDMQLKSLQAQVNPHFLFNTLNTIARMSLIEDAPNTEKLIYALSDILRYSLKNSDNMVQLSTEIDNIEKYLFIQTTRYNDRLHFKIDVPENMRNYKIPVMTLQPLVENSIIHGLEPKKDPGLVTIKAKILNGNMNIEISDNGVGMTPERMNLIINNTATLPSNTTGLGIQNVNGRIKYYFGPEFGIKIENNYPMGTKVSVTIPTII</sequence>
<dbReference type="InterPro" id="IPR004358">
    <property type="entry name" value="Sig_transdc_His_kin-like_C"/>
</dbReference>
<dbReference type="InterPro" id="IPR036890">
    <property type="entry name" value="HATPase_C_sf"/>
</dbReference>
<dbReference type="PANTHER" id="PTHR34220">
    <property type="entry name" value="SENSOR HISTIDINE KINASE YPDA"/>
    <property type="match status" value="1"/>
</dbReference>
<reference evidence="5 6" key="1">
    <citation type="journal article" date="2015" name="J. Biotechnol.">
        <title>Complete genome sequence of a malodorant-producing acetogen, Clostridium scatologenes ATCC 25775(T).</title>
        <authorList>
            <person name="Zhu Z."/>
            <person name="Guo T."/>
            <person name="Zheng H."/>
            <person name="Song T."/>
            <person name="Ouyang P."/>
            <person name="Xie J."/>
        </authorList>
    </citation>
    <scope>NUCLEOTIDE SEQUENCE [LARGE SCALE GENOMIC DNA]</scope>
    <source>
        <strain evidence="5 6">ATCC 25775</strain>
    </source>
</reference>
<dbReference type="KEGG" id="csq:CSCA_5307"/>
<proteinExistence type="predicted"/>
<dbReference type="SUPFAM" id="SSF55874">
    <property type="entry name" value="ATPase domain of HSP90 chaperone/DNA topoisomerase II/histidine kinase"/>
    <property type="match status" value="1"/>
</dbReference>
<dbReference type="STRING" id="1548.CSCA_5307"/>
<evidence type="ECO:0000313" key="5">
    <source>
        <dbReference type="EMBL" id="AKA72432.1"/>
    </source>
</evidence>
<dbReference type="Pfam" id="PF06580">
    <property type="entry name" value="His_kinase"/>
    <property type="match status" value="1"/>
</dbReference>
<dbReference type="InterPro" id="IPR003594">
    <property type="entry name" value="HATPase_dom"/>
</dbReference>
<dbReference type="InterPro" id="IPR010559">
    <property type="entry name" value="Sig_transdc_His_kin_internal"/>
</dbReference>
<dbReference type="EC" id="2.7.13.3" evidence="2"/>
<accession>A0A0E3M9A7</accession>
<dbReference type="GO" id="GO:0000155">
    <property type="term" value="F:phosphorelay sensor kinase activity"/>
    <property type="evidence" value="ECO:0007669"/>
    <property type="project" value="InterPro"/>
</dbReference>
<evidence type="ECO:0000256" key="3">
    <source>
        <dbReference type="ARBA" id="ARBA00023012"/>
    </source>
</evidence>
<feature type="domain" description="Histidine kinase/HSP90-like ATPase" evidence="4">
    <location>
        <begin position="294"/>
        <end position="403"/>
    </location>
</feature>
<dbReference type="InterPro" id="IPR050640">
    <property type="entry name" value="Bact_2-comp_sensor_kinase"/>
</dbReference>
<protein>
    <recommendedName>
        <fullName evidence="2">histidine kinase</fullName>
        <ecNumber evidence="2">2.7.13.3</ecNumber>
    </recommendedName>
</protein>
<keyword evidence="6" id="KW-1185">Reference proteome</keyword>
<dbReference type="InterPro" id="IPR018771">
    <property type="entry name" value="PocR_dom"/>
</dbReference>
<name>A0A0E3M9A7_CLOSL</name>
<dbReference type="Proteomes" id="UP000033115">
    <property type="component" value="Chromosome"/>
</dbReference>
<dbReference type="HOGENOM" id="CLU_038337_0_0_9"/>